<sequence>MTSVTMKKDKDQKEQVQSKKQENRYQTYKQPVIEQKTKSSEEEKHFFRGYN</sequence>
<evidence type="ECO:0000313" key="3">
    <source>
        <dbReference type="Proteomes" id="UP001595758"/>
    </source>
</evidence>
<proteinExistence type="predicted"/>
<reference evidence="3" key="1">
    <citation type="journal article" date="2019" name="Int. J. Syst. Evol. Microbiol.">
        <title>The Global Catalogue of Microorganisms (GCM) 10K type strain sequencing project: providing services to taxonomists for standard genome sequencing and annotation.</title>
        <authorList>
            <consortium name="The Broad Institute Genomics Platform"/>
            <consortium name="The Broad Institute Genome Sequencing Center for Infectious Disease"/>
            <person name="Wu L."/>
            <person name="Ma J."/>
        </authorList>
    </citation>
    <scope>NUCLEOTIDE SEQUENCE [LARGE SCALE GENOMIC DNA]</scope>
    <source>
        <strain evidence="3">CCUG 59858</strain>
    </source>
</reference>
<evidence type="ECO:0000313" key="2">
    <source>
        <dbReference type="EMBL" id="MFC3908339.1"/>
    </source>
</evidence>
<feature type="compositionally biased region" description="Basic and acidic residues" evidence="1">
    <location>
        <begin position="35"/>
        <end position="51"/>
    </location>
</feature>
<evidence type="ECO:0000256" key="1">
    <source>
        <dbReference type="SAM" id="MobiDB-lite"/>
    </source>
</evidence>
<feature type="region of interest" description="Disordered" evidence="1">
    <location>
        <begin position="1"/>
        <end position="51"/>
    </location>
</feature>
<name>A0ABV8CDW0_9GAMM</name>
<protein>
    <submittedName>
        <fullName evidence="2">Uncharacterized protein</fullName>
    </submittedName>
</protein>
<dbReference type="EMBL" id="JBHSAB010000004">
    <property type="protein sequence ID" value="MFC3908339.1"/>
    <property type="molecule type" value="Genomic_DNA"/>
</dbReference>
<feature type="compositionally biased region" description="Basic and acidic residues" evidence="1">
    <location>
        <begin position="1"/>
        <end position="23"/>
    </location>
</feature>
<dbReference type="Proteomes" id="UP001595758">
    <property type="component" value="Unassembled WGS sequence"/>
</dbReference>
<gene>
    <name evidence="2" type="ORF">ACFORL_04525</name>
</gene>
<accession>A0ABV8CDW0</accession>
<keyword evidence="3" id="KW-1185">Reference proteome</keyword>
<organism evidence="2 3">
    <name type="scientific">Legionella dresdenensis</name>
    <dbReference type="NCBI Taxonomy" id="450200"/>
    <lineage>
        <taxon>Bacteria</taxon>
        <taxon>Pseudomonadati</taxon>
        <taxon>Pseudomonadota</taxon>
        <taxon>Gammaproteobacteria</taxon>
        <taxon>Legionellales</taxon>
        <taxon>Legionellaceae</taxon>
        <taxon>Legionella</taxon>
    </lineage>
</organism>
<comment type="caution">
    <text evidence="2">The sequence shown here is derived from an EMBL/GenBank/DDBJ whole genome shotgun (WGS) entry which is preliminary data.</text>
</comment>
<dbReference type="RefSeq" id="WP_382341522.1">
    <property type="nucleotide sequence ID" value="NZ_JBHSAB010000004.1"/>
</dbReference>